<keyword evidence="5" id="KW-0378">Hydrolase</keyword>
<dbReference type="InterPro" id="IPR052021">
    <property type="entry name" value="Type-I_RS_S_subunit"/>
</dbReference>
<dbReference type="RefSeq" id="WP_176302587.1">
    <property type="nucleotide sequence ID" value="NZ_JABWCV010000004.1"/>
</dbReference>
<accession>A0A7Y6RAN1</accession>
<name>A0A7Y6RAN1_9GAMM</name>
<evidence type="ECO:0000313" key="5">
    <source>
        <dbReference type="EMBL" id="NVF13472.1"/>
    </source>
</evidence>
<feature type="domain" description="Type I restriction modification DNA specificity" evidence="4">
    <location>
        <begin position="1"/>
        <end position="158"/>
    </location>
</feature>
<keyword evidence="5" id="KW-0540">Nuclease</keyword>
<dbReference type="PANTHER" id="PTHR30408:SF12">
    <property type="entry name" value="TYPE I RESTRICTION ENZYME MJAVIII SPECIFICITY SUBUNIT"/>
    <property type="match status" value="1"/>
</dbReference>
<keyword evidence="6" id="KW-1185">Reference proteome</keyword>
<proteinExistence type="inferred from homology"/>
<sequence>MSEWLSNSLGELVTFQKGRKVATSPYPLENYAAYLGASRLSGASEGYGSKFLAVTADEHDVLMLWDGERSGLCRTGLSGVVSSTVAKLTPSDSINSFLLYYLLLYNFQWIQNRRTGTGVPHVPKDLGKILLLTYPKSKYEQQKIACILQAIDQAIEKTEVLIDKYQQIKAGLMHDLFTRGVGPDGKLRSPREQAPELYQETPIGWIPKEWKISAISSVLESVVDGPFGSNLKTEHYVEDPGVRVVRLQNVLKYEYNDSDRAYVSDRHAGTLVRNKVIGEDVLIAGLGDDKFPVGRSCMYPNDLPAAINKADCFRARCISSIAMNKFFMLFLNSMLARGQVRRYEQGVTRPRINTGNLKQLKIALPSIKEQAAICSKFNRIQDLVEIEKRRLAKLQKQKTGLMHDLLTGEVPVQVEPEAKPETINA</sequence>
<dbReference type="Gene3D" id="1.10.287.1120">
    <property type="entry name" value="Bipartite methylase S protein"/>
    <property type="match status" value="1"/>
</dbReference>
<dbReference type="SUPFAM" id="SSF116734">
    <property type="entry name" value="DNA methylase specificity domain"/>
    <property type="match status" value="2"/>
</dbReference>
<dbReference type="Gene3D" id="3.90.220.20">
    <property type="entry name" value="DNA methylase specificity domains"/>
    <property type="match status" value="2"/>
</dbReference>
<gene>
    <name evidence="5" type="ORF">HUO07_04700</name>
</gene>
<evidence type="ECO:0000256" key="2">
    <source>
        <dbReference type="ARBA" id="ARBA00022747"/>
    </source>
</evidence>
<protein>
    <submittedName>
        <fullName evidence="5">Restriction endonuclease subunit S</fullName>
    </submittedName>
</protein>
<feature type="domain" description="Type I restriction modification DNA specificity" evidence="4">
    <location>
        <begin position="291"/>
        <end position="395"/>
    </location>
</feature>
<dbReference type="InterPro" id="IPR044946">
    <property type="entry name" value="Restrct_endonuc_typeI_TRD_sf"/>
</dbReference>
<keyword evidence="5" id="KW-0255">Endonuclease</keyword>
<dbReference type="GO" id="GO:0003677">
    <property type="term" value="F:DNA binding"/>
    <property type="evidence" value="ECO:0007669"/>
    <property type="project" value="UniProtKB-KW"/>
</dbReference>
<reference evidence="5 6" key="1">
    <citation type="submission" date="2020-06" db="EMBL/GenBank/DDBJ databases">
        <title>Halomonas sp. QX-1 draft genome sequence.</title>
        <authorList>
            <person name="Qiu X."/>
        </authorList>
    </citation>
    <scope>NUCLEOTIDE SEQUENCE [LARGE SCALE GENOMIC DNA]</scope>
    <source>
        <strain evidence="5 6">QX-1</strain>
    </source>
</reference>
<comment type="similarity">
    <text evidence="1">Belongs to the type-I restriction system S methylase family.</text>
</comment>
<evidence type="ECO:0000256" key="1">
    <source>
        <dbReference type="ARBA" id="ARBA00010923"/>
    </source>
</evidence>
<evidence type="ECO:0000259" key="4">
    <source>
        <dbReference type="Pfam" id="PF01420"/>
    </source>
</evidence>
<evidence type="ECO:0000313" key="6">
    <source>
        <dbReference type="Proteomes" id="UP000589984"/>
    </source>
</evidence>
<organism evidence="5 6">
    <name type="scientific">Vreelandella maris</name>
    <dbReference type="NCBI Taxonomy" id="2729617"/>
    <lineage>
        <taxon>Bacteria</taxon>
        <taxon>Pseudomonadati</taxon>
        <taxon>Pseudomonadota</taxon>
        <taxon>Gammaproteobacteria</taxon>
        <taxon>Oceanospirillales</taxon>
        <taxon>Halomonadaceae</taxon>
        <taxon>Vreelandella</taxon>
    </lineage>
</organism>
<dbReference type="Proteomes" id="UP000589984">
    <property type="component" value="Unassembled WGS sequence"/>
</dbReference>
<comment type="caution">
    <text evidence="5">The sequence shown here is derived from an EMBL/GenBank/DDBJ whole genome shotgun (WGS) entry which is preliminary data.</text>
</comment>
<dbReference type="GO" id="GO:0004519">
    <property type="term" value="F:endonuclease activity"/>
    <property type="evidence" value="ECO:0007669"/>
    <property type="project" value="UniProtKB-KW"/>
</dbReference>
<dbReference type="PANTHER" id="PTHR30408">
    <property type="entry name" value="TYPE-1 RESTRICTION ENZYME ECOKI SPECIFICITY PROTEIN"/>
    <property type="match status" value="1"/>
</dbReference>
<dbReference type="GO" id="GO:0009307">
    <property type="term" value="P:DNA restriction-modification system"/>
    <property type="evidence" value="ECO:0007669"/>
    <property type="project" value="UniProtKB-KW"/>
</dbReference>
<dbReference type="Pfam" id="PF01420">
    <property type="entry name" value="Methylase_S"/>
    <property type="match status" value="2"/>
</dbReference>
<evidence type="ECO:0000256" key="3">
    <source>
        <dbReference type="ARBA" id="ARBA00023125"/>
    </source>
</evidence>
<keyword evidence="2" id="KW-0680">Restriction system</keyword>
<keyword evidence="3" id="KW-0238">DNA-binding</keyword>
<dbReference type="InterPro" id="IPR000055">
    <property type="entry name" value="Restrct_endonuc_typeI_TRD"/>
</dbReference>
<dbReference type="AlphaFoldDB" id="A0A7Y6RAN1"/>
<dbReference type="EMBL" id="JABWCV010000004">
    <property type="protein sequence ID" value="NVF13472.1"/>
    <property type="molecule type" value="Genomic_DNA"/>
</dbReference>